<dbReference type="GO" id="GO:0005524">
    <property type="term" value="F:ATP binding"/>
    <property type="evidence" value="ECO:0007669"/>
    <property type="project" value="UniProtKB-KW"/>
</dbReference>
<evidence type="ECO:0000256" key="2">
    <source>
        <dbReference type="ARBA" id="ARBA00022741"/>
    </source>
</evidence>
<dbReference type="PROSITE" id="PS00211">
    <property type="entry name" value="ABC_TRANSPORTER_1"/>
    <property type="match status" value="1"/>
</dbReference>
<feature type="region of interest" description="Disordered" evidence="4">
    <location>
        <begin position="267"/>
        <end position="287"/>
    </location>
</feature>
<dbReference type="GO" id="GO:0016887">
    <property type="term" value="F:ATP hydrolysis activity"/>
    <property type="evidence" value="ECO:0007669"/>
    <property type="project" value="InterPro"/>
</dbReference>
<evidence type="ECO:0000313" key="7">
    <source>
        <dbReference type="Proteomes" id="UP000443843"/>
    </source>
</evidence>
<dbReference type="Gene3D" id="3.40.50.300">
    <property type="entry name" value="P-loop containing nucleotide triphosphate hydrolases"/>
    <property type="match status" value="1"/>
</dbReference>
<evidence type="ECO:0000259" key="5">
    <source>
        <dbReference type="PROSITE" id="PS50893"/>
    </source>
</evidence>
<accession>A0A844W5R2</accession>
<protein>
    <submittedName>
        <fullName evidence="6">ATP-binding cassette domain-containing protein</fullName>
    </submittedName>
</protein>
<dbReference type="GO" id="GO:0022857">
    <property type="term" value="F:transmembrane transporter activity"/>
    <property type="evidence" value="ECO:0007669"/>
    <property type="project" value="InterPro"/>
</dbReference>
<dbReference type="InterPro" id="IPR013611">
    <property type="entry name" value="Transp-assoc_OB_typ2"/>
</dbReference>
<evidence type="ECO:0000256" key="1">
    <source>
        <dbReference type="ARBA" id="ARBA00022448"/>
    </source>
</evidence>
<feature type="domain" description="ABC transporter" evidence="5">
    <location>
        <begin position="6"/>
        <end position="236"/>
    </location>
</feature>
<keyword evidence="7" id="KW-1185">Reference proteome</keyword>
<dbReference type="FunFam" id="3.40.50.300:FF:000425">
    <property type="entry name" value="Probable ABC transporter, ATP-binding subunit"/>
    <property type="match status" value="1"/>
</dbReference>
<dbReference type="InterPro" id="IPR050093">
    <property type="entry name" value="ABC_SmlMolc_Importer"/>
</dbReference>
<evidence type="ECO:0000256" key="3">
    <source>
        <dbReference type="ARBA" id="ARBA00022840"/>
    </source>
</evidence>
<gene>
    <name evidence="6" type="ORF">GLS40_08525</name>
</gene>
<dbReference type="Pfam" id="PF08402">
    <property type="entry name" value="TOBE_2"/>
    <property type="match status" value="1"/>
</dbReference>
<keyword evidence="2" id="KW-0547">Nucleotide-binding</keyword>
<keyword evidence="1" id="KW-0813">Transport</keyword>
<dbReference type="SMART" id="SM00382">
    <property type="entry name" value="AAA"/>
    <property type="match status" value="1"/>
</dbReference>
<dbReference type="Pfam" id="PF00005">
    <property type="entry name" value="ABC_tran"/>
    <property type="match status" value="1"/>
</dbReference>
<dbReference type="SUPFAM" id="SSF52540">
    <property type="entry name" value="P-loop containing nucleoside triphosphate hydrolases"/>
    <property type="match status" value="1"/>
</dbReference>
<dbReference type="PANTHER" id="PTHR42781:SF4">
    <property type="entry name" value="SPERMIDINE_PUTRESCINE IMPORT ATP-BINDING PROTEIN POTA"/>
    <property type="match status" value="1"/>
</dbReference>
<dbReference type="InterPro" id="IPR017871">
    <property type="entry name" value="ABC_transporter-like_CS"/>
</dbReference>
<dbReference type="EMBL" id="WNXQ01000004">
    <property type="protein sequence ID" value="MWB78064.1"/>
    <property type="molecule type" value="Genomic_DNA"/>
</dbReference>
<dbReference type="GO" id="GO:0043190">
    <property type="term" value="C:ATP-binding cassette (ABC) transporter complex"/>
    <property type="evidence" value="ECO:0007669"/>
    <property type="project" value="InterPro"/>
</dbReference>
<dbReference type="PANTHER" id="PTHR42781">
    <property type="entry name" value="SPERMIDINE/PUTRESCINE IMPORT ATP-BINDING PROTEIN POTA"/>
    <property type="match status" value="1"/>
</dbReference>
<keyword evidence="3 6" id="KW-0067">ATP-binding</keyword>
<dbReference type="GO" id="GO:0015697">
    <property type="term" value="P:quaternary ammonium group transport"/>
    <property type="evidence" value="ECO:0007669"/>
    <property type="project" value="UniProtKB-ARBA"/>
</dbReference>
<dbReference type="RefSeq" id="WP_160382340.1">
    <property type="nucleotide sequence ID" value="NZ_WNXQ01000004.1"/>
</dbReference>
<organism evidence="6 7">
    <name type="scientific">Pseudooceanicola pacificus</name>
    <dbReference type="NCBI Taxonomy" id="2676438"/>
    <lineage>
        <taxon>Bacteria</taxon>
        <taxon>Pseudomonadati</taxon>
        <taxon>Pseudomonadota</taxon>
        <taxon>Alphaproteobacteria</taxon>
        <taxon>Rhodobacterales</taxon>
        <taxon>Paracoccaceae</taxon>
        <taxon>Pseudooceanicola</taxon>
    </lineage>
</organism>
<name>A0A844W5R2_9RHOB</name>
<dbReference type="SUPFAM" id="SSF50331">
    <property type="entry name" value="MOP-like"/>
    <property type="match status" value="1"/>
</dbReference>
<evidence type="ECO:0000313" key="6">
    <source>
        <dbReference type="EMBL" id="MWB78064.1"/>
    </source>
</evidence>
<sequence>MSVAGLSFRQVSKRYGRVTALDKFDLSVEPGEFVTFLGPSGSGKTTALNILAGFAEATEGDILIGERSVVKLPPERRNVGMVFQSYSLFPHLTVFENVAFPLRLRSVGAAQLTDKVREVLRMVHLEDFAQRMPNELSGGQRQRVAFARAVIFDPPVLLMDEPLSALDLKLREQMQLEIKRYHAQIGCTIIFVTHDQGEALALSDRVAVMREGRIAQVGTPQEIYDRPNSQYVAEFIGRTNLFRIGGGSGRWHIEELGMEVAPVDGVDPQKTGLSVRPEKIHPVGGGEEGQVTFDARLTQVIFQGDHVQYEATSPNGAPLIFQDHRGPGTRLMQSGDQIRLGFDPGDAVPVALDVA</sequence>
<dbReference type="Proteomes" id="UP000443843">
    <property type="component" value="Unassembled WGS sequence"/>
</dbReference>
<dbReference type="InterPro" id="IPR027417">
    <property type="entry name" value="P-loop_NTPase"/>
</dbReference>
<dbReference type="InterPro" id="IPR003593">
    <property type="entry name" value="AAA+_ATPase"/>
</dbReference>
<dbReference type="AlphaFoldDB" id="A0A844W5R2"/>
<dbReference type="InterPro" id="IPR008995">
    <property type="entry name" value="Mo/tungstate-bd_C_term_dom"/>
</dbReference>
<evidence type="ECO:0000256" key="4">
    <source>
        <dbReference type="SAM" id="MobiDB-lite"/>
    </source>
</evidence>
<dbReference type="InterPro" id="IPR003439">
    <property type="entry name" value="ABC_transporter-like_ATP-bd"/>
</dbReference>
<proteinExistence type="predicted"/>
<reference evidence="6 7" key="1">
    <citation type="submission" date="2019-11" db="EMBL/GenBank/DDBJ databases">
        <title>Pseudooceanicola pacifica sp. nov., isolated from deep-sea sediment of the Pacific Ocean.</title>
        <authorList>
            <person name="Lyu L."/>
        </authorList>
    </citation>
    <scope>NUCLEOTIDE SEQUENCE [LARGE SCALE GENOMIC DNA]</scope>
    <source>
        <strain evidence="6 7">216_PA32_1</strain>
    </source>
</reference>
<comment type="caution">
    <text evidence="6">The sequence shown here is derived from an EMBL/GenBank/DDBJ whole genome shotgun (WGS) entry which is preliminary data.</text>
</comment>
<dbReference type="PROSITE" id="PS50893">
    <property type="entry name" value="ABC_TRANSPORTER_2"/>
    <property type="match status" value="1"/>
</dbReference>